<feature type="region of interest" description="Disordered" evidence="2">
    <location>
        <begin position="1"/>
        <end position="89"/>
    </location>
</feature>
<evidence type="ECO:0000256" key="2">
    <source>
        <dbReference type="SAM" id="MobiDB-lite"/>
    </source>
</evidence>
<dbReference type="GO" id="GO:0005856">
    <property type="term" value="C:cytoskeleton"/>
    <property type="evidence" value="ECO:0007669"/>
    <property type="project" value="TreeGrafter"/>
</dbReference>
<feature type="coiled-coil region" evidence="1">
    <location>
        <begin position="276"/>
        <end position="397"/>
    </location>
</feature>
<dbReference type="PANTHER" id="PTHR47357">
    <property type="entry name" value="COP1-INTERACTIVE PROTEIN 1"/>
    <property type="match status" value="1"/>
</dbReference>
<organism evidence="3">
    <name type="scientific">Spongospora subterranea</name>
    <dbReference type="NCBI Taxonomy" id="70186"/>
    <lineage>
        <taxon>Eukaryota</taxon>
        <taxon>Sar</taxon>
        <taxon>Rhizaria</taxon>
        <taxon>Endomyxa</taxon>
        <taxon>Phytomyxea</taxon>
        <taxon>Plasmodiophorida</taxon>
        <taxon>Plasmodiophoridae</taxon>
        <taxon>Spongospora</taxon>
    </lineage>
</organism>
<feature type="coiled-coil region" evidence="1">
    <location>
        <begin position="436"/>
        <end position="513"/>
    </location>
</feature>
<proteinExistence type="predicted"/>
<feature type="compositionally biased region" description="Low complexity" evidence="2">
    <location>
        <begin position="205"/>
        <end position="217"/>
    </location>
</feature>
<feature type="region of interest" description="Disordered" evidence="2">
    <location>
        <begin position="1318"/>
        <end position="1348"/>
    </location>
</feature>
<accession>A0A0H5R8G1</accession>
<feature type="compositionally biased region" description="Polar residues" evidence="2">
    <location>
        <begin position="73"/>
        <end position="89"/>
    </location>
</feature>
<feature type="coiled-coil region" evidence="1">
    <location>
        <begin position="798"/>
        <end position="836"/>
    </location>
</feature>
<feature type="coiled-coil region" evidence="1">
    <location>
        <begin position="946"/>
        <end position="1019"/>
    </location>
</feature>
<feature type="region of interest" description="Disordered" evidence="2">
    <location>
        <begin position="205"/>
        <end position="228"/>
    </location>
</feature>
<dbReference type="GO" id="GO:0005200">
    <property type="term" value="F:structural constituent of cytoskeleton"/>
    <property type="evidence" value="ECO:0007669"/>
    <property type="project" value="TreeGrafter"/>
</dbReference>
<dbReference type="PANTHER" id="PTHR47357:SF1">
    <property type="entry name" value="SPINDLE POLE BODY COMPONENT 110"/>
    <property type="match status" value="1"/>
</dbReference>
<name>A0A0H5R8G1_9EUKA</name>
<evidence type="ECO:0000256" key="1">
    <source>
        <dbReference type="SAM" id="Coils"/>
    </source>
</evidence>
<keyword evidence="1" id="KW-0175">Coiled coil</keyword>
<dbReference type="EMBL" id="HACM01004187">
    <property type="protein sequence ID" value="CRZ04629.1"/>
    <property type="molecule type" value="Transcribed_RNA"/>
</dbReference>
<feature type="region of interest" description="Disordered" evidence="2">
    <location>
        <begin position="1551"/>
        <end position="1570"/>
    </location>
</feature>
<feature type="compositionally biased region" description="Polar residues" evidence="2">
    <location>
        <begin position="1560"/>
        <end position="1570"/>
    </location>
</feature>
<feature type="compositionally biased region" description="Basic and acidic residues" evidence="2">
    <location>
        <begin position="39"/>
        <end position="49"/>
    </location>
</feature>
<evidence type="ECO:0000313" key="3">
    <source>
        <dbReference type="EMBL" id="CRZ04629.1"/>
    </source>
</evidence>
<feature type="coiled-coil region" evidence="1">
    <location>
        <begin position="1059"/>
        <end position="1301"/>
    </location>
</feature>
<feature type="region of interest" description="Disordered" evidence="2">
    <location>
        <begin position="117"/>
        <end position="147"/>
    </location>
</feature>
<sequence length="1570" mass="179335">MSASGSRRSSLRRPSRSSSNEFTFDPLPDPDSVISSNGDGRKEDRDRLKASLHGTVASLNVLKAKQEDRARRNQSMMFTSPISADTDTFSNGAKIAKSRSLSMSLISQTKAALHSQQQPLSNVYESDENGASVDISPGDQPSSPVQSRFKSLAAAVVAQSDHSKSSSLPNLANLVLARKKAALPLSDLSPSPPLSRNSFSTLQPIASESETSSLSVSPSPPSMPRKPSSFDVTFNPISSMSEGNYPNLQADLPQYDNEAARYLAEAEMVRARSERLDSLESRSQNRENQLRTAEAALQNRAEEISRAEMELAVKAKMFEDKFATADKVLAKNQLIEDLRHELLRKEEKLEMEKLQLVKAQEELAKKEHERQTSKEEIEQAEAEIDRRRKLMKVEADNLAQRTVEMTATRKSILSRDADLNAGERRLALIEQRVVERELQVQEREELNNRLKSELERDRLQLQSESKSLAVEKGHVQADLKVTLDSRAQVQSLSQEMESQVASLQHREMELSEKESEVETLLLRLKGREADLNNLGKRLELERIECDKRKQEVAEREQEMNARERAILENEKRLQEGQSQFTLQTEKRQTQLDSQIDDLNQRSAQIMAREQAIVGAEAERVTAAQEIAASKADIEAMVRRLEEEKRLFDQARIVCEQELESGRQQYETLRQEFVRASDEWRTKKETDEERIRTEFRRLDDSMSDVSIRESKCTKREQEIAEKDREVQSRLQAVSDLDAKRTDLTVMIAAVRERKDRLILIDEDMAVKREALSAQIESVRRDRLAIDDRIEQISRREELVKTAEQSALVARTEIERAKKDLTEKSRELTLDRKQLERERLSIESHLVALGKAEAEISEQQIQNKKETQIAREAAEQVQADRDRLMQDYDRFVSQRDEWRKEVQKSENEVASSFEQIDNDLQLLKQREISLGKKQALVQDQARKGLAHLEQRGATLDKLESELNQREADAAKRADDFRMRLSQLDQAQDSLRQRAAQLTSDEEDLNRRKSVLDDEAMQLETRMTRIDEHEKRLQADTKAQLDLLGQRLEDCRQQRAALDSDRVRSEERINAEQMRLTSAQERVAEDGRQLKQDVAALNRMQATLADDRRQLERQMKNCDSREAELSQLQTRLNRQERDLERRVIDLNLTLKQAASQLQNSRAEQAEIEASNKAMRESLHDGRLQCESFSKESSELSAKIADSRAQIQELESRRRQIEHVLEKVSRECAEVRASASQAEVDRVQALNQVSHEKAVLQQLQYSIDAKELKLKEREAELNERESHLRETEEREFAAVQAKMKDLQRSFQNRDVAFADSIRPAPRLFDNRERPGSAFRSYPTNPFAIDGRTPGQNDTPIRQEPGFALQSLERQPLSLKAADDIQSKPSLRFPSPGTHISSLIREYSALTGLSLSDSVSVLHDIRDRALWTAERPPELLKRVSRVMQSLHGQCPAEAMSQLLSRMDDLQHQFDQLAAVNERLCQRMSQHHDDPSDIIASACHQISSQLSWSQSIQDHVIAPLSVLQERVHRDLDDAASCVSSAPVDEFEVFRQQVRSDPSFATYDGRSPSSAKRNVDR</sequence>
<feature type="coiled-coil region" evidence="1">
    <location>
        <begin position="886"/>
        <end position="913"/>
    </location>
</feature>
<protein>
    <submittedName>
        <fullName evidence="3">Uncharacterized protein</fullName>
    </submittedName>
</protein>
<feature type="coiled-coil region" evidence="1">
    <location>
        <begin position="623"/>
        <end position="678"/>
    </location>
</feature>
<reference evidence="3" key="1">
    <citation type="submission" date="2015-04" db="EMBL/GenBank/DDBJ databases">
        <title>The genome sequence of the plant pathogenic Rhizarian Plasmodiophora brassicae reveals insights in its biotrophic life cycle and the origin of chitin synthesis.</title>
        <authorList>
            <person name="Schwelm A."/>
            <person name="Fogelqvist J."/>
            <person name="Knaust A."/>
            <person name="Julke S."/>
            <person name="Lilja T."/>
            <person name="Dhandapani V."/>
            <person name="Bonilla-Rosso G."/>
            <person name="Karlsson M."/>
            <person name="Shevchenko A."/>
            <person name="Choi S.R."/>
            <person name="Kim H.G."/>
            <person name="Park J.Y."/>
            <person name="Lim Y.P."/>
            <person name="Ludwig-Muller J."/>
            <person name="Dixelius C."/>
        </authorList>
    </citation>
    <scope>NUCLEOTIDE SEQUENCE</scope>
    <source>
        <tissue evidence="3">Potato root galls</tissue>
    </source>
</reference>